<sequence>MFPINSTVALGHRALFHPRVPPRGTCSRIISLRLQRRSRAPSCIYRDSLSQCQNLPSSTRGVATTTPSAEVISDHEFLLFRDLLTQVGPKPRIEESRRDVTPSDASFKTAGTRIAASSTDDRAEHIPNPFRRALEALQQRDTRRLLIYLQQIARLREAEIPELVAMLPRTTFTEFFRSLDPLYVARDVDPIGHALITVGVYQVLSMESTIDDWGVRQIYSQLLRTMLLLGGALKASGRALQVEEYIYLLRCAGAASDPAGAKLIWDELRHTPDSDWRHGEVFTEFIAARFLTRPLYTSHDKIRRMVIPRNLHRSRLRLSQNRVYRLDRLRFNTRLRRLRFGLIKDQAFAEDLMRTMRKKGPASRMLGILLEDGYRVSEPLLCALMVAFGRVGSLRFIGSRLLDDYFGIRIRRLTYKEAPDGDIKRNEIDSGPFRIRPTIRLMQAVVETYGSNGEIALAFQLVDHISKTYHITIPPSIWQDLLEWTYIMGSSAASRAWKQAGMFSKLPHNSSVELIWNAMTSEPYHIQPTFDQYNIIIRSLLGRHQFSASLPLMSDAMHFYHAQCREYEEAVLEYVQMIRDGARISEIVSGYERARFKRGRMHYDIQSWCRKFLSGVRSFEPANPVAIVAVPDFIRDFRPFIMNPARYRTATGYVSLFDPGQERSVRVFTGDVPMAIPMKHRRKWIHQKVKPKRFGVLSRNSLSGNSTVAKLGLLKLLTSTSRRPNRVLYKSEKDTVAENSDLMEESSYDDDDDYF</sequence>
<protein>
    <submittedName>
        <fullName evidence="1">Uncharacterized protein</fullName>
    </submittedName>
</protein>
<accession>A0ACB9ZAQ0</accession>
<evidence type="ECO:0000313" key="1">
    <source>
        <dbReference type="EMBL" id="KAI4868451.1"/>
    </source>
</evidence>
<reference evidence="1 2" key="1">
    <citation type="journal article" date="2022" name="New Phytol.">
        <title>Ecological generalism drives hyperdiversity of secondary metabolite gene clusters in xylarialean endophytes.</title>
        <authorList>
            <person name="Franco M.E.E."/>
            <person name="Wisecaver J.H."/>
            <person name="Arnold A.E."/>
            <person name="Ju Y.M."/>
            <person name="Slot J.C."/>
            <person name="Ahrendt S."/>
            <person name="Moore L.P."/>
            <person name="Eastman K.E."/>
            <person name="Scott K."/>
            <person name="Konkel Z."/>
            <person name="Mondo S.J."/>
            <person name="Kuo A."/>
            <person name="Hayes R.D."/>
            <person name="Haridas S."/>
            <person name="Andreopoulos B."/>
            <person name="Riley R."/>
            <person name="LaButti K."/>
            <person name="Pangilinan J."/>
            <person name="Lipzen A."/>
            <person name="Amirebrahimi M."/>
            <person name="Yan J."/>
            <person name="Adam C."/>
            <person name="Keymanesh K."/>
            <person name="Ng V."/>
            <person name="Louie K."/>
            <person name="Northen T."/>
            <person name="Drula E."/>
            <person name="Henrissat B."/>
            <person name="Hsieh H.M."/>
            <person name="Youens-Clark K."/>
            <person name="Lutzoni F."/>
            <person name="Miadlikowska J."/>
            <person name="Eastwood D.C."/>
            <person name="Hamelin R.C."/>
            <person name="Grigoriev I.V."/>
            <person name="U'Ren J.M."/>
        </authorList>
    </citation>
    <scope>NUCLEOTIDE SEQUENCE [LARGE SCALE GENOMIC DNA]</scope>
    <source>
        <strain evidence="1 2">CBS 119005</strain>
    </source>
</reference>
<comment type="caution">
    <text evidence="1">The sequence shown here is derived from an EMBL/GenBank/DDBJ whole genome shotgun (WGS) entry which is preliminary data.</text>
</comment>
<dbReference type="Proteomes" id="UP001497700">
    <property type="component" value="Unassembled WGS sequence"/>
</dbReference>
<proteinExistence type="predicted"/>
<name>A0ACB9ZAQ0_9PEZI</name>
<organism evidence="1 2">
    <name type="scientific">Hypoxylon rubiginosum</name>
    <dbReference type="NCBI Taxonomy" id="110542"/>
    <lineage>
        <taxon>Eukaryota</taxon>
        <taxon>Fungi</taxon>
        <taxon>Dikarya</taxon>
        <taxon>Ascomycota</taxon>
        <taxon>Pezizomycotina</taxon>
        <taxon>Sordariomycetes</taxon>
        <taxon>Xylariomycetidae</taxon>
        <taxon>Xylariales</taxon>
        <taxon>Hypoxylaceae</taxon>
        <taxon>Hypoxylon</taxon>
    </lineage>
</organism>
<dbReference type="EMBL" id="MU393438">
    <property type="protein sequence ID" value="KAI4868451.1"/>
    <property type="molecule type" value="Genomic_DNA"/>
</dbReference>
<evidence type="ECO:0000313" key="2">
    <source>
        <dbReference type="Proteomes" id="UP001497700"/>
    </source>
</evidence>
<keyword evidence="2" id="KW-1185">Reference proteome</keyword>
<gene>
    <name evidence="1" type="ORF">F4820DRAFT_410268</name>
</gene>